<name>A0A372NM57_9SPHI</name>
<dbReference type="InterPro" id="IPR003593">
    <property type="entry name" value="AAA+_ATPase"/>
</dbReference>
<keyword evidence="2 5" id="KW-0067">ATP-binding</keyword>
<dbReference type="OrthoDB" id="9804035at2"/>
<dbReference type="Gene3D" id="3.40.50.300">
    <property type="entry name" value="P-loop containing nucleotide triphosphate hydrolases"/>
    <property type="match status" value="2"/>
</dbReference>
<dbReference type="PANTHER" id="PTHR42855">
    <property type="entry name" value="ABC TRANSPORTER ATP-BINDING SUBUNIT"/>
    <property type="match status" value="1"/>
</dbReference>
<dbReference type="FunFam" id="3.40.50.300:FF:001320">
    <property type="entry name" value="Heme ABC transporter ATP-binding protein"/>
    <property type="match status" value="1"/>
</dbReference>
<dbReference type="SMART" id="SM00382">
    <property type="entry name" value="AAA"/>
    <property type="match status" value="2"/>
</dbReference>
<dbReference type="PROSITE" id="PS00211">
    <property type="entry name" value="ABC_TRANSPORTER_1"/>
    <property type="match status" value="2"/>
</dbReference>
<feature type="domain" description="ABC transporter" evidence="4">
    <location>
        <begin position="3"/>
        <end position="236"/>
    </location>
</feature>
<gene>
    <name evidence="5" type="ORF">D0C36_23645</name>
</gene>
<dbReference type="CDD" id="cd03221">
    <property type="entry name" value="ABCF_EF-3"/>
    <property type="match status" value="2"/>
</dbReference>
<evidence type="ECO:0000256" key="3">
    <source>
        <dbReference type="SAM" id="MobiDB-lite"/>
    </source>
</evidence>
<evidence type="ECO:0000313" key="5">
    <source>
        <dbReference type="EMBL" id="RFZ90024.1"/>
    </source>
</evidence>
<dbReference type="AlphaFoldDB" id="A0A372NM57"/>
<dbReference type="PROSITE" id="PS50893">
    <property type="entry name" value="ABC_TRANSPORTER_2"/>
    <property type="match status" value="2"/>
</dbReference>
<organism evidence="5 6">
    <name type="scientific">Mucilaginibacter conchicola</name>
    <dbReference type="NCBI Taxonomy" id="2303333"/>
    <lineage>
        <taxon>Bacteria</taxon>
        <taxon>Pseudomonadati</taxon>
        <taxon>Bacteroidota</taxon>
        <taxon>Sphingobacteriia</taxon>
        <taxon>Sphingobacteriales</taxon>
        <taxon>Sphingobacteriaceae</taxon>
        <taxon>Mucilaginibacter</taxon>
    </lineage>
</organism>
<protein>
    <submittedName>
        <fullName evidence="5">ABC transporter ATP-binding protein</fullName>
    </submittedName>
</protein>
<evidence type="ECO:0000313" key="6">
    <source>
        <dbReference type="Proteomes" id="UP000264217"/>
    </source>
</evidence>
<dbReference type="Pfam" id="PF00005">
    <property type="entry name" value="ABC_tran"/>
    <property type="match status" value="2"/>
</dbReference>
<dbReference type="InterPro" id="IPR027417">
    <property type="entry name" value="P-loop_NTPase"/>
</dbReference>
<dbReference type="InterPro" id="IPR003439">
    <property type="entry name" value="ABC_transporter-like_ATP-bd"/>
</dbReference>
<feature type="domain" description="ABC transporter" evidence="4">
    <location>
        <begin position="339"/>
        <end position="534"/>
    </location>
</feature>
<dbReference type="GO" id="GO:0016887">
    <property type="term" value="F:ATP hydrolysis activity"/>
    <property type="evidence" value="ECO:0007669"/>
    <property type="project" value="InterPro"/>
</dbReference>
<evidence type="ECO:0000256" key="2">
    <source>
        <dbReference type="ARBA" id="ARBA00022840"/>
    </source>
</evidence>
<dbReference type="GO" id="GO:0005524">
    <property type="term" value="F:ATP binding"/>
    <property type="evidence" value="ECO:0007669"/>
    <property type="project" value="UniProtKB-KW"/>
</dbReference>
<sequence>MSIIVNSVSYSHTDRTLLFHDIAFSINKGDKVALVGNNGVGKSTLLQIAAGVLAPTTGQVISPAKPWYVPQHLGQYDEMTIAQALGVDLILAALKAITEGSVDIQHFNELNDDWEIEGKLHSALAEWHLEHLSPSQRLHELSGGEKTKVFLAGITLHDPEIILLDEPSNHLDTVSRDQLYRLISNSRATMLVVSHDRALLNLLPVTLELSAGGVEIYGGNFDFYRAQKVLKLNALEGDLHEQTKTMKQSQAKAREVTEKRQRMESRGKAEGKSGSLPRIIAGGLKSQAQGSTAKALNAQNEKLDHISDTIRQIRSQIQQYQVLKIDITSSGMHEGKVLVDAREITYGFDNHPLWDALTFQIRSGDRMHIKGANGAGKTTLLKIIAGVLPPTDGRLERANFNYLYLDQDYTMLDTEKSVFEQVQHFNSRQLQEHELRSLLIYAQFDNNAWNKKSDVLSGGEKMKLALCCLSVSDHAPDMLILDEPTNNLDIKSLEVLTAAVKDFEGTLLVISHDEYFVKEVAVDKITELKKYNKL</sequence>
<dbReference type="SUPFAM" id="SSF52540">
    <property type="entry name" value="P-loop containing nucleoside triphosphate hydrolases"/>
    <property type="match status" value="2"/>
</dbReference>
<keyword evidence="6" id="KW-1185">Reference proteome</keyword>
<proteinExistence type="predicted"/>
<feature type="region of interest" description="Disordered" evidence="3">
    <location>
        <begin position="243"/>
        <end position="276"/>
    </location>
</feature>
<dbReference type="InterPro" id="IPR017871">
    <property type="entry name" value="ABC_transporter-like_CS"/>
</dbReference>
<dbReference type="PANTHER" id="PTHR42855:SF2">
    <property type="entry name" value="DRUG RESISTANCE ABC TRANSPORTER,ATP-BINDING PROTEIN"/>
    <property type="match status" value="1"/>
</dbReference>
<comment type="caution">
    <text evidence="5">The sequence shown here is derived from an EMBL/GenBank/DDBJ whole genome shotgun (WGS) entry which is preliminary data.</text>
</comment>
<dbReference type="Proteomes" id="UP000264217">
    <property type="component" value="Unassembled WGS sequence"/>
</dbReference>
<evidence type="ECO:0000256" key="1">
    <source>
        <dbReference type="ARBA" id="ARBA00022741"/>
    </source>
</evidence>
<evidence type="ECO:0000259" key="4">
    <source>
        <dbReference type="PROSITE" id="PS50893"/>
    </source>
</evidence>
<feature type="compositionally biased region" description="Basic and acidic residues" evidence="3">
    <location>
        <begin position="252"/>
        <end position="271"/>
    </location>
</feature>
<keyword evidence="1" id="KW-0547">Nucleotide-binding</keyword>
<dbReference type="InterPro" id="IPR051309">
    <property type="entry name" value="ABCF_ATPase"/>
</dbReference>
<dbReference type="EMBL" id="QWDC01000006">
    <property type="protein sequence ID" value="RFZ90024.1"/>
    <property type="molecule type" value="Genomic_DNA"/>
</dbReference>
<accession>A0A372NM57</accession>
<reference evidence="5 6" key="1">
    <citation type="submission" date="2018-08" db="EMBL/GenBank/DDBJ databases">
        <title>Mucilaginibacter sp. MYSH2.</title>
        <authorList>
            <person name="Seo T."/>
        </authorList>
    </citation>
    <scope>NUCLEOTIDE SEQUENCE [LARGE SCALE GENOMIC DNA]</scope>
    <source>
        <strain evidence="5 6">MYSH2</strain>
    </source>
</reference>